<sequence length="327" mass="38242">MACRRYAWFGRSLSLCTMKADMKNYNKVNTETKIVTPLNKKNFSKEKSKNIKKVSAIIISKNIDTNQMDKNLNINNVSNTIKMCKKSLNNLESPNKCSIDLCTNDKKNETCREVELVLTSVDVISKEIINNKKNNSNNIINNKTKGNYNDLKISNEITISTSYPIRRSQRLINKNKLLINDKVPRLDKIFNRNSSEKRLKNNLMFQNETTLDVKNDNKINPLNVTKETIEIQNNDKNDKNNQNNTDKKVFECVTPKKFPPLINRAPTKYNEKYNAIRLRMAERKWVGIKLDFGKNESYLTIDEQLDELDRQVFERKQIKNYQKENIF</sequence>
<evidence type="ECO:0000313" key="2">
    <source>
        <dbReference type="WBParaSite" id="TCONS_00012484.p1"/>
    </source>
</evidence>
<organism evidence="1 2">
    <name type="scientific">Strongyloides stercoralis</name>
    <name type="common">Threadworm</name>
    <dbReference type="NCBI Taxonomy" id="6248"/>
    <lineage>
        <taxon>Eukaryota</taxon>
        <taxon>Metazoa</taxon>
        <taxon>Ecdysozoa</taxon>
        <taxon>Nematoda</taxon>
        <taxon>Chromadorea</taxon>
        <taxon>Rhabditida</taxon>
        <taxon>Tylenchina</taxon>
        <taxon>Panagrolaimomorpha</taxon>
        <taxon>Strongyloidoidea</taxon>
        <taxon>Strongyloididae</taxon>
        <taxon>Strongyloides</taxon>
    </lineage>
</organism>
<dbReference type="Proteomes" id="UP000035681">
    <property type="component" value="Unplaced"/>
</dbReference>
<dbReference type="AlphaFoldDB" id="A0AAF5DHX3"/>
<name>A0AAF5DHX3_STRER</name>
<protein>
    <submittedName>
        <fullName evidence="2">Uncharacterized protein</fullName>
    </submittedName>
</protein>
<accession>A0AAF5DHX3</accession>
<evidence type="ECO:0000313" key="1">
    <source>
        <dbReference type="Proteomes" id="UP000035681"/>
    </source>
</evidence>
<keyword evidence="1" id="KW-1185">Reference proteome</keyword>
<proteinExistence type="predicted"/>
<dbReference type="WBParaSite" id="TCONS_00012484.p1">
    <property type="protein sequence ID" value="TCONS_00012484.p1"/>
    <property type="gene ID" value="XLOC_008130"/>
</dbReference>
<reference evidence="2" key="1">
    <citation type="submission" date="2024-02" db="UniProtKB">
        <authorList>
            <consortium name="WormBaseParasite"/>
        </authorList>
    </citation>
    <scope>IDENTIFICATION</scope>
</reference>